<dbReference type="STRING" id="1314751.GCA_001591425_04199"/>
<reference evidence="3 4" key="1">
    <citation type="submission" date="2016-12" db="EMBL/GenBank/DDBJ databases">
        <title>The whole genome sequencing and assembly of Bacillus cohnii DSM 6307T strain.</title>
        <authorList>
            <person name="Lee Y.-J."/>
            <person name="Yi H."/>
            <person name="Bahn Y.-S."/>
            <person name="Kim J.F."/>
            <person name="Lee D.-W."/>
        </authorList>
    </citation>
    <scope>NUCLEOTIDE SEQUENCE [LARGE SCALE GENOMIC DNA]</scope>
    <source>
        <strain evidence="3 4">DSM 6307</strain>
    </source>
</reference>
<dbReference type="EMBL" id="CP018866">
    <property type="protein sequence ID" value="AST89845.1"/>
    <property type="molecule type" value="Genomic_DNA"/>
</dbReference>
<evidence type="ECO:0000259" key="2">
    <source>
        <dbReference type="Pfam" id="PF13786"/>
    </source>
</evidence>
<protein>
    <recommendedName>
        <fullName evidence="2">DUF4179 domain-containing protein</fullName>
    </recommendedName>
</protein>
<keyword evidence="1" id="KW-0812">Transmembrane</keyword>
<sequence>MSIFKELNDIKLDVSEFEETALSEHEEKRLLKRVNQKLTPRKTKRKWLGVSMALVAATILSISLTLDKGTIASMPFVGKPIEEYINEINTPDYSPYKTAIGETTENDLGKLTLNEVMMDDQKLFLSATFEPAEHVEFDYQTVITPKVKINGEDYTFTTGSQSIEINNEMFAIYNDIKFTQPIATENVTIELSYDTWDTTTAVEEPWTFQTVVSQQKLLAEKKIYEMDKEMTLKNGEIVTIEKVVATPISTTIYFDLSQSSTEEVNFRIESANGIVHEGGTSYRSNESGEISYTEYVSLGEGHYFLVAYNANDGTVLSEPIPIN</sequence>
<keyword evidence="1" id="KW-0472">Membrane</keyword>
<dbReference type="RefSeq" id="WP_066420344.1">
    <property type="nucleotide sequence ID" value="NZ_CP018866.1"/>
</dbReference>
<dbReference type="Gene3D" id="2.60.40.1630">
    <property type="entry name" value="bacillus anthracis domain"/>
    <property type="match status" value="1"/>
</dbReference>
<feature type="domain" description="DUF4179" evidence="2">
    <location>
        <begin position="42"/>
        <end position="130"/>
    </location>
</feature>
<dbReference type="Pfam" id="PF13786">
    <property type="entry name" value="DUF4179"/>
    <property type="match status" value="1"/>
</dbReference>
<dbReference type="InterPro" id="IPR025436">
    <property type="entry name" value="DUF4179"/>
</dbReference>
<proteinExistence type="predicted"/>
<evidence type="ECO:0000313" key="3">
    <source>
        <dbReference type="EMBL" id="AST89845.1"/>
    </source>
</evidence>
<dbReference type="AlphaFoldDB" id="A0A223KK26"/>
<organism evidence="3 4">
    <name type="scientific">Sutcliffiella cohnii</name>
    <dbReference type="NCBI Taxonomy" id="33932"/>
    <lineage>
        <taxon>Bacteria</taxon>
        <taxon>Bacillati</taxon>
        <taxon>Bacillota</taxon>
        <taxon>Bacilli</taxon>
        <taxon>Bacillales</taxon>
        <taxon>Bacillaceae</taxon>
        <taxon>Sutcliffiella</taxon>
    </lineage>
</organism>
<feature type="transmembrane region" description="Helical" evidence="1">
    <location>
        <begin position="47"/>
        <end position="66"/>
    </location>
</feature>
<dbReference type="Proteomes" id="UP000215224">
    <property type="component" value="Chromosome"/>
</dbReference>
<evidence type="ECO:0000256" key="1">
    <source>
        <dbReference type="SAM" id="Phobius"/>
    </source>
</evidence>
<keyword evidence="1" id="KW-1133">Transmembrane helix</keyword>
<gene>
    <name evidence="3" type="ORF">BC6307_00420</name>
</gene>
<keyword evidence="4" id="KW-1185">Reference proteome</keyword>
<name>A0A223KK26_9BACI</name>
<accession>A0A223KK26</accession>
<evidence type="ECO:0000313" key="4">
    <source>
        <dbReference type="Proteomes" id="UP000215224"/>
    </source>
</evidence>
<dbReference type="KEGG" id="bcoh:BC6307_00420"/>